<reference evidence="6" key="1">
    <citation type="submission" date="2021-10" db="EMBL/GenBank/DDBJ databases">
        <title>Anaerobic single-cell dispensing facilitates the cultivation of human gut bacteria.</title>
        <authorList>
            <person name="Afrizal A."/>
        </authorList>
    </citation>
    <scope>NUCLEOTIDE SEQUENCE</scope>
    <source>
        <strain evidence="6">CLA-AA-H274</strain>
    </source>
</reference>
<comment type="caution">
    <text evidence="6">The sequence shown here is derived from an EMBL/GenBank/DDBJ whole genome shotgun (WGS) entry which is preliminary data.</text>
</comment>
<dbReference type="PROSITE" id="PS50860">
    <property type="entry name" value="AA_TRNA_LIGASE_II_ALA"/>
    <property type="match status" value="1"/>
</dbReference>
<dbReference type="Gene3D" id="2.40.30.130">
    <property type="match status" value="1"/>
</dbReference>
<evidence type="ECO:0000313" key="7">
    <source>
        <dbReference type="Proteomes" id="UP001198962"/>
    </source>
</evidence>
<dbReference type="InterPro" id="IPR012947">
    <property type="entry name" value="tRNA_SAD"/>
</dbReference>
<dbReference type="GO" id="GO:0046872">
    <property type="term" value="F:metal ion binding"/>
    <property type="evidence" value="ECO:0007669"/>
    <property type="project" value="UniProtKB-KW"/>
</dbReference>
<evidence type="ECO:0000256" key="1">
    <source>
        <dbReference type="ARBA" id="ARBA00001947"/>
    </source>
</evidence>
<evidence type="ECO:0000256" key="3">
    <source>
        <dbReference type="ARBA" id="ARBA00022723"/>
    </source>
</evidence>
<evidence type="ECO:0000256" key="4">
    <source>
        <dbReference type="ARBA" id="ARBA00022833"/>
    </source>
</evidence>
<dbReference type="InterPro" id="IPR018164">
    <property type="entry name" value="Ala-tRNA-synth_IIc_N"/>
</dbReference>
<dbReference type="GO" id="GO:0006419">
    <property type="term" value="P:alanyl-tRNA aminoacylation"/>
    <property type="evidence" value="ECO:0007669"/>
    <property type="project" value="InterPro"/>
</dbReference>
<evidence type="ECO:0000256" key="2">
    <source>
        <dbReference type="ARBA" id="ARBA00004496"/>
    </source>
</evidence>
<evidence type="ECO:0000313" key="6">
    <source>
        <dbReference type="EMBL" id="MCC2164120.1"/>
    </source>
</evidence>
<dbReference type="Pfam" id="PF02272">
    <property type="entry name" value="DHHA1"/>
    <property type="match status" value="1"/>
</dbReference>
<dbReference type="RefSeq" id="WP_349061940.1">
    <property type="nucleotide sequence ID" value="NZ_JBBNJH010000119.1"/>
</dbReference>
<dbReference type="SMART" id="SM00863">
    <property type="entry name" value="tRNA_SAD"/>
    <property type="match status" value="1"/>
</dbReference>
<comment type="subcellular location">
    <subcellularLocation>
        <location evidence="2">Cytoplasm</location>
    </subcellularLocation>
</comment>
<dbReference type="InterPro" id="IPR018163">
    <property type="entry name" value="Thr/Ala-tRNA-synth_IIc_edit"/>
</dbReference>
<organism evidence="6 7">
    <name type="scientific">Brotaphodocola catenula</name>
    <dbReference type="NCBI Taxonomy" id="2885361"/>
    <lineage>
        <taxon>Bacteria</taxon>
        <taxon>Bacillati</taxon>
        <taxon>Bacillota</taxon>
        <taxon>Clostridia</taxon>
        <taxon>Lachnospirales</taxon>
        <taxon>Lachnospiraceae</taxon>
        <taxon>Brotaphodocola</taxon>
    </lineage>
</organism>
<accession>A0AAE3AQZ7</accession>
<dbReference type="GO" id="GO:0003676">
    <property type="term" value="F:nucleic acid binding"/>
    <property type="evidence" value="ECO:0007669"/>
    <property type="project" value="InterPro"/>
</dbReference>
<name>A0AAE3AQZ7_9FIRM</name>
<proteinExistence type="predicted"/>
<keyword evidence="3" id="KW-0479">Metal-binding</keyword>
<dbReference type="GO" id="GO:0005524">
    <property type="term" value="F:ATP binding"/>
    <property type="evidence" value="ECO:0007669"/>
    <property type="project" value="InterPro"/>
</dbReference>
<dbReference type="GO" id="GO:0005737">
    <property type="term" value="C:cytoplasm"/>
    <property type="evidence" value="ECO:0007669"/>
    <property type="project" value="UniProtKB-SubCell"/>
</dbReference>
<gene>
    <name evidence="6" type="ORF">LKD32_04330</name>
</gene>
<keyword evidence="4" id="KW-0862">Zinc</keyword>
<dbReference type="InterPro" id="IPR018165">
    <property type="entry name" value="Ala-tRNA-synth_IIc_core"/>
</dbReference>
<dbReference type="SUPFAM" id="SSF50447">
    <property type="entry name" value="Translation proteins"/>
    <property type="match status" value="1"/>
</dbReference>
<dbReference type="Gene3D" id="3.10.310.40">
    <property type="match status" value="1"/>
</dbReference>
<dbReference type="InterPro" id="IPR009000">
    <property type="entry name" value="Transl_B-barrel_sf"/>
</dbReference>
<dbReference type="EMBL" id="JAJEPU010000008">
    <property type="protein sequence ID" value="MCC2164120.1"/>
    <property type="molecule type" value="Genomic_DNA"/>
</dbReference>
<dbReference type="Pfam" id="PF07973">
    <property type="entry name" value="tRNA_SAD"/>
    <property type="match status" value="1"/>
</dbReference>
<comment type="cofactor">
    <cofactor evidence="1">
        <name>Zn(2+)</name>
        <dbReference type="ChEBI" id="CHEBI:29105"/>
    </cofactor>
</comment>
<dbReference type="PANTHER" id="PTHR43462:SF1">
    <property type="entry name" value="ALANYL-TRNA EDITING PROTEIN AARSD1"/>
    <property type="match status" value="1"/>
</dbReference>
<protein>
    <submittedName>
        <fullName evidence="6">DHHA1 domain-containing protein</fullName>
    </submittedName>
</protein>
<sequence>MAILERIHKQEEKVRERKKKQKKARGVTDMAETAEMTEKLFYEDSHMSAFTAHVVSCEWDEKKECHAVVLDRTAFFPEGGGQYADSGKINGMEVVDVKEKNNVVFHYMKQPIEVGTEVKGEIDFEERFSKMQQHTGEHIVSGLVHRHFGYDNVGFHLGKELVTMDFDGMLSAEDLRMVELEANQAVAENIEIVVTYPTKEELAEMDYRSKKEIAGQVRIVTVPGYDVCACCAPHVTKTGEIGLIKLVDAVKYKGGMRVTMVCGFRALQDYQKKEDSVREISRLLSAKPDEVADAVRRLQAESLSWKDKVMRMQNRYMEQKLAEIPEGAENCILFEEEMDKNAGRKFVDSGMRKCSGICALFLGNEEKGYQYTLGSQSINLKEFMKEFHSVFPGKGGGKPEMVQGTLQPGDQLSEEAIRLYLCKK</sequence>
<dbReference type="GO" id="GO:0002161">
    <property type="term" value="F:aminoacyl-tRNA deacylase activity"/>
    <property type="evidence" value="ECO:0007669"/>
    <property type="project" value="UniProtKB-ARBA"/>
</dbReference>
<evidence type="ECO:0000259" key="5">
    <source>
        <dbReference type="PROSITE" id="PS50860"/>
    </source>
</evidence>
<dbReference type="Proteomes" id="UP001198962">
    <property type="component" value="Unassembled WGS sequence"/>
</dbReference>
<keyword evidence="7" id="KW-1185">Reference proteome</keyword>
<dbReference type="GO" id="GO:0004813">
    <property type="term" value="F:alanine-tRNA ligase activity"/>
    <property type="evidence" value="ECO:0007669"/>
    <property type="project" value="InterPro"/>
</dbReference>
<dbReference type="InterPro" id="IPR051335">
    <property type="entry name" value="Alanyl-tRNA_Editing_Enzymes"/>
</dbReference>
<dbReference type="Gene3D" id="3.30.980.10">
    <property type="entry name" value="Threonyl-trna Synthetase, Chain A, domain 2"/>
    <property type="match status" value="1"/>
</dbReference>
<dbReference type="SUPFAM" id="SSF55186">
    <property type="entry name" value="ThrRS/AlaRS common domain"/>
    <property type="match status" value="1"/>
</dbReference>
<dbReference type="InterPro" id="IPR003156">
    <property type="entry name" value="DHHA1_dom"/>
</dbReference>
<dbReference type="AlphaFoldDB" id="A0AAE3AQZ7"/>
<feature type="domain" description="Alanyl-transfer RNA synthetases family profile" evidence="5">
    <location>
        <begin position="1"/>
        <end position="272"/>
    </location>
</feature>
<dbReference type="Pfam" id="PF01411">
    <property type="entry name" value="tRNA-synt_2c"/>
    <property type="match status" value="1"/>
</dbReference>
<dbReference type="PANTHER" id="PTHR43462">
    <property type="entry name" value="ALANYL-TRNA EDITING PROTEIN"/>
    <property type="match status" value="1"/>
</dbReference>